<evidence type="ECO:0000313" key="11">
    <source>
        <dbReference type="Proteomes" id="UP000272778"/>
    </source>
</evidence>
<evidence type="ECO:0000256" key="1">
    <source>
        <dbReference type="ARBA" id="ARBA00022553"/>
    </source>
</evidence>
<dbReference type="InterPro" id="IPR001867">
    <property type="entry name" value="OmpR/PhoB-type_DNA-bd"/>
</dbReference>
<dbReference type="CDD" id="cd17574">
    <property type="entry name" value="REC_OmpR"/>
    <property type="match status" value="1"/>
</dbReference>
<evidence type="ECO:0000256" key="2">
    <source>
        <dbReference type="ARBA" id="ARBA00023012"/>
    </source>
</evidence>
<keyword evidence="11" id="KW-1185">Reference proteome</keyword>
<evidence type="ECO:0000256" key="5">
    <source>
        <dbReference type="ARBA" id="ARBA00023163"/>
    </source>
</evidence>
<evidence type="ECO:0000256" key="3">
    <source>
        <dbReference type="ARBA" id="ARBA00023015"/>
    </source>
</evidence>
<keyword evidence="2" id="KW-0902">Two-component regulatory system</keyword>
<dbReference type="Gene3D" id="6.10.250.690">
    <property type="match status" value="1"/>
</dbReference>
<dbReference type="InterPro" id="IPR036388">
    <property type="entry name" value="WH-like_DNA-bd_sf"/>
</dbReference>
<protein>
    <submittedName>
        <fullName evidence="10">Response regulator</fullName>
    </submittedName>
</protein>
<keyword evidence="3" id="KW-0805">Transcription regulation</keyword>
<dbReference type="GO" id="GO:0000976">
    <property type="term" value="F:transcription cis-regulatory region binding"/>
    <property type="evidence" value="ECO:0007669"/>
    <property type="project" value="TreeGrafter"/>
</dbReference>
<dbReference type="Gene3D" id="3.40.50.2300">
    <property type="match status" value="1"/>
</dbReference>
<name>A0A3N6MIB4_9BURK</name>
<dbReference type="Pfam" id="PF00486">
    <property type="entry name" value="Trans_reg_C"/>
    <property type="match status" value="1"/>
</dbReference>
<evidence type="ECO:0000256" key="4">
    <source>
        <dbReference type="ARBA" id="ARBA00023125"/>
    </source>
</evidence>
<gene>
    <name evidence="10" type="ORF">D1Y85_21325</name>
</gene>
<dbReference type="OrthoDB" id="9127546at2"/>
<dbReference type="PANTHER" id="PTHR48111:SF4">
    <property type="entry name" value="DNA-BINDING DUAL TRANSCRIPTIONAL REGULATOR OMPR"/>
    <property type="match status" value="1"/>
</dbReference>
<comment type="caution">
    <text evidence="10">The sequence shown here is derived from an EMBL/GenBank/DDBJ whole genome shotgun (WGS) entry which is preliminary data.</text>
</comment>
<evidence type="ECO:0000259" key="9">
    <source>
        <dbReference type="PROSITE" id="PS51755"/>
    </source>
</evidence>
<dbReference type="CDD" id="cd00383">
    <property type="entry name" value="trans_reg_C"/>
    <property type="match status" value="1"/>
</dbReference>
<feature type="DNA-binding region" description="OmpR/PhoB-type" evidence="7">
    <location>
        <begin position="132"/>
        <end position="231"/>
    </location>
</feature>
<dbReference type="RefSeq" id="WP_124153056.1">
    <property type="nucleotide sequence ID" value="NZ_RQIS01000017.1"/>
</dbReference>
<dbReference type="PANTHER" id="PTHR48111">
    <property type="entry name" value="REGULATOR OF RPOS"/>
    <property type="match status" value="1"/>
</dbReference>
<keyword evidence="4 7" id="KW-0238">DNA-binding</keyword>
<dbReference type="Pfam" id="PF00072">
    <property type="entry name" value="Response_reg"/>
    <property type="match status" value="1"/>
</dbReference>
<dbReference type="GO" id="GO:0005829">
    <property type="term" value="C:cytosol"/>
    <property type="evidence" value="ECO:0007669"/>
    <property type="project" value="TreeGrafter"/>
</dbReference>
<dbReference type="SUPFAM" id="SSF52172">
    <property type="entry name" value="CheY-like"/>
    <property type="match status" value="1"/>
</dbReference>
<feature type="domain" description="OmpR/PhoB-type" evidence="9">
    <location>
        <begin position="132"/>
        <end position="231"/>
    </location>
</feature>
<feature type="modified residue" description="4-aspartylphosphate" evidence="6">
    <location>
        <position position="53"/>
    </location>
</feature>
<evidence type="ECO:0000256" key="6">
    <source>
        <dbReference type="PROSITE-ProRule" id="PRU00169"/>
    </source>
</evidence>
<dbReference type="InterPro" id="IPR039420">
    <property type="entry name" value="WalR-like"/>
</dbReference>
<dbReference type="GO" id="GO:0000156">
    <property type="term" value="F:phosphorelay response regulator activity"/>
    <property type="evidence" value="ECO:0007669"/>
    <property type="project" value="TreeGrafter"/>
</dbReference>
<evidence type="ECO:0000256" key="7">
    <source>
        <dbReference type="PROSITE-ProRule" id="PRU01091"/>
    </source>
</evidence>
<accession>A0A3N6MIB4</accession>
<dbReference type="AlphaFoldDB" id="A0A3N6MIB4"/>
<dbReference type="PROSITE" id="PS50110">
    <property type="entry name" value="RESPONSE_REGULATORY"/>
    <property type="match status" value="1"/>
</dbReference>
<evidence type="ECO:0000259" key="8">
    <source>
        <dbReference type="PROSITE" id="PS50110"/>
    </source>
</evidence>
<keyword evidence="1 6" id="KW-0597">Phosphoprotein</keyword>
<proteinExistence type="predicted"/>
<evidence type="ECO:0000313" key="10">
    <source>
        <dbReference type="EMBL" id="RQH02958.1"/>
    </source>
</evidence>
<dbReference type="PROSITE" id="PS51755">
    <property type="entry name" value="OMPR_PHOB"/>
    <property type="match status" value="1"/>
</dbReference>
<dbReference type="InterPro" id="IPR011006">
    <property type="entry name" value="CheY-like_superfamily"/>
</dbReference>
<dbReference type="EMBL" id="RQIS01000017">
    <property type="protein sequence ID" value="RQH02958.1"/>
    <property type="molecule type" value="Genomic_DNA"/>
</dbReference>
<dbReference type="Proteomes" id="UP000272778">
    <property type="component" value="Unassembled WGS sequence"/>
</dbReference>
<keyword evidence="5" id="KW-0804">Transcription</keyword>
<organism evidence="10 11">
    <name type="scientific">Paraburkholderia dinghuensis</name>
    <dbReference type="NCBI Taxonomy" id="2305225"/>
    <lineage>
        <taxon>Bacteria</taxon>
        <taxon>Pseudomonadati</taxon>
        <taxon>Pseudomonadota</taxon>
        <taxon>Betaproteobacteria</taxon>
        <taxon>Burkholderiales</taxon>
        <taxon>Burkholderiaceae</taxon>
        <taxon>Paraburkholderia</taxon>
    </lineage>
</organism>
<dbReference type="SMART" id="SM00862">
    <property type="entry name" value="Trans_reg_C"/>
    <property type="match status" value="1"/>
</dbReference>
<dbReference type="GO" id="GO:0006355">
    <property type="term" value="P:regulation of DNA-templated transcription"/>
    <property type="evidence" value="ECO:0007669"/>
    <property type="project" value="InterPro"/>
</dbReference>
<dbReference type="GO" id="GO:0032993">
    <property type="term" value="C:protein-DNA complex"/>
    <property type="evidence" value="ECO:0007669"/>
    <property type="project" value="TreeGrafter"/>
</dbReference>
<dbReference type="Gene3D" id="1.10.10.10">
    <property type="entry name" value="Winged helix-like DNA-binding domain superfamily/Winged helix DNA-binding domain"/>
    <property type="match status" value="1"/>
</dbReference>
<feature type="domain" description="Response regulatory" evidence="8">
    <location>
        <begin position="4"/>
        <end position="118"/>
    </location>
</feature>
<dbReference type="SMART" id="SM00448">
    <property type="entry name" value="REC"/>
    <property type="match status" value="1"/>
</dbReference>
<reference evidence="10 11" key="1">
    <citation type="submission" date="2018-11" db="EMBL/GenBank/DDBJ databases">
        <title>Paraburkholderia sp. DHOA04, isolated from soil.</title>
        <authorList>
            <person name="Gao Z.-H."/>
            <person name="Qiu L.-H."/>
            <person name="Fu J.-C."/>
        </authorList>
    </citation>
    <scope>NUCLEOTIDE SEQUENCE [LARGE SCALE GENOMIC DNA]</scope>
    <source>
        <strain evidence="10 11">DHOA04</strain>
    </source>
</reference>
<sequence>MNPSVLIVDDDPVVRDLLSRFLRSHNFDTAVLHGGAHLQRRLERERPSIVVLDIMMPDTDGLEAIAALRAAGDDIPVIFVTARGGVSDRIRGLSLGADDYLPKPFDPYELLVRIQNILRRRGPSTASAPVALGRYRFGEFELDFTMRTLSCQNTQIALRESEFALLKVFATHPYKVMSRTLIHDIVHRDEREFHERSLDVPIWRLRRVIEADPSNPRHIQTVRGKGYVFVPDPASYASAHGAPVPC</sequence>
<dbReference type="InterPro" id="IPR001789">
    <property type="entry name" value="Sig_transdc_resp-reg_receiver"/>
</dbReference>